<dbReference type="OrthoDB" id="6021714at2759"/>
<dbReference type="STRING" id="610380.E2C8J7"/>
<proteinExistence type="predicted"/>
<evidence type="ECO:0000313" key="1">
    <source>
        <dbReference type="EMBL" id="EFN75727.1"/>
    </source>
</evidence>
<dbReference type="InParanoid" id="E2C8J7"/>
<dbReference type="Proteomes" id="UP000008237">
    <property type="component" value="Unassembled WGS sequence"/>
</dbReference>
<keyword evidence="2" id="KW-1185">Reference proteome</keyword>
<name>E2C8J7_HARSA</name>
<evidence type="ECO:0000313" key="2">
    <source>
        <dbReference type="Proteomes" id="UP000008237"/>
    </source>
</evidence>
<organism evidence="2">
    <name type="scientific">Harpegnathos saltator</name>
    <name type="common">Jerdon's jumping ant</name>
    <dbReference type="NCBI Taxonomy" id="610380"/>
    <lineage>
        <taxon>Eukaryota</taxon>
        <taxon>Metazoa</taxon>
        <taxon>Ecdysozoa</taxon>
        <taxon>Arthropoda</taxon>
        <taxon>Hexapoda</taxon>
        <taxon>Insecta</taxon>
        <taxon>Pterygota</taxon>
        <taxon>Neoptera</taxon>
        <taxon>Endopterygota</taxon>
        <taxon>Hymenoptera</taxon>
        <taxon>Apocrita</taxon>
        <taxon>Aculeata</taxon>
        <taxon>Formicoidea</taxon>
        <taxon>Formicidae</taxon>
        <taxon>Ponerinae</taxon>
        <taxon>Ponerini</taxon>
        <taxon>Harpegnathos</taxon>
    </lineage>
</organism>
<gene>
    <name evidence="1" type="ORF">EAI_09729</name>
</gene>
<sequence>MFSVRCMPGIRLQVCHGRTSVATLTIFSSFLPQDGLMDSRNVPTCLLSRNLSSPLSVNVDNQTVPQCADVNSVISLDQLSPDTRRHLSGPFTGGGGGSNLVSPTRCAMPFEGFDYDVGESAACLLQVGPDLLGGLLDRNTV</sequence>
<reference evidence="1 2" key="1">
    <citation type="journal article" date="2010" name="Science">
        <title>Genomic comparison of the ants Camponotus floridanus and Harpegnathos saltator.</title>
        <authorList>
            <person name="Bonasio R."/>
            <person name="Zhang G."/>
            <person name="Ye C."/>
            <person name="Mutti N.S."/>
            <person name="Fang X."/>
            <person name="Qin N."/>
            <person name="Donahue G."/>
            <person name="Yang P."/>
            <person name="Li Q."/>
            <person name="Li C."/>
            <person name="Zhang P."/>
            <person name="Huang Z."/>
            <person name="Berger S.L."/>
            <person name="Reinberg D."/>
            <person name="Wang J."/>
            <person name="Liebig J."/>
        </authorList>
    </citation>
    <scope>NUCLEOTIDE SEQUENCE [LARGE SCALE GENOMIC DNA]</scope>
    <source>
        <strain evidence="1 2">R22 G/1</strain>
    </source>
</reference>
<dbReference type="AlphaFoldDB" id="E2C8J7"/>
<dbReference type="EMBL" id="GL453666">
    <property type="protein sequence ID" value="EFN75727.1"/>
    <property type="molecule type" value="Genomic_DNA"/>
</dbReference>
<protein>
    <submittedName>
        <fullName evidence="1">Uncharacterized protein</fullName>
    </submittedName>
</protein>
<accession>E2C8J7</accession>